<gene>
    <name evidence="5" type="ORF">AKJ17_15785</name>
</gene>
<evidence type="ECO:0000313" key="5">
    <source>
        <dbReference type="EMBL" id="KOO02530.1"/>
    </source>
</evidence>
<dbReference type="PANTHER" id="PTHR35089:SF1">
    <property type="entry name" value="CHAPERONE PROTEIN SKP"/>
    <property type="match status" value="1"/>
</dbReference>
<keyword evidence="2" id="KW-0574">Periplasm</keyword>
<dbReference type="GO" id="GO:0005829">
    <property type="term" value="C:cytosol"/>
    <property type="evidence" value="ECO:0007669"/>
    <property type="project" value="TreeGrafter"/>
</dbReference>
<protein>
    <recommendedName>
        <fullName evidence="2">Chaperone protein skp</fullName>
    </recommendedName>
</protein>
<dbReference type="GO" id="GO:0042597">
    <property type="term" value="C:periplasmic space"/>
    <property type="evidence" value="ECO:0007669"/>
    <property type="project" value="UniProtKB-SubCell"/>
</dbReference>
<dbReference type="PATRIC" id="fig|693.5.peg.3218"/>
<dbReference type="InterPro" id="IPR024930">
    <property type="entry name" value="Skp_dom_sf"/>
</dbReference>
<comment type="similarity">
    <text evidence="2">Belongs to the skp family.</text>
</comment>
<evidence type="ECO:0000256" key="2">
    <source>
        <dbReference type="PIRNR" id="PIRNR002094"/>
    </source>
</evidence>
<feature type="signal peptide" evidence="4">
    <location>
        <begin position="1"/>
        <end position="23"/>
    </location>
</feature>
<dbReference type="Proteomes" id="UP000037515">
    <property type="component" value="Unassembled WGS sequence"/>
</dbReference>
<dbReference type="InterPro" id="IPR005632">
    <property type="entry name" value="Chaperone_Skp"/>
</dbReference>
<dbReference type="Pfam" id="PF03938">
    <property type="entry name" value="OmpH"/>
    <property type="match status" value="1"/>
</dbReference>
<evidence type="ECO:0000256" key="3">
    <source>
        <dbReference type="SAM" id="Coils"/>
    </source>
</evidence>
<keyword evidence="1 4" id="KW-0732">Signal</keyword>
<dbReference type="AlphaFoldDB" id="A0A0M0HKE6"/>
<keyword evidence="6" id="KW-1185">Reference proteome</keyword>
<dbReference type="RefSeq" id="WP_053396772.1">
    <property type="nucleotide sequence ID" value="NZ_CANLZT010000004.1"/>
</dbReference>
<organism evidence="5 6">
    <name type="scientific">Vibrio nereis</name>
    <dbReference type="NCBI Taxonomy" id="693"/>
    <lineage>
        <taxon>Bacteria</taxon>
        <taxon>Pseudomonadati</taxon>
        <taxon>Pseudomonadota</taxon>
        <taxon>Gammaproteobacteria</taxon>
        <taxon>Vibrionales</taxon>
        <taxon>Vibrionaceae</taxon>
        <taxon>Vibrio</taxon>
    </lineage>
</organism>
<comment type="function">
    <text evidence="2">Molecular chaperone that interacts specifically with outer membrane proteins, thus maintaining the solubility of early folding intermediates during passage through the periplasm.</text>
</comment>
<sequence>MNKTIKAAGLGLLIMTSSLFANAAEAAQKVGYINTAQVFQALPQREVVSQKMQKEFKDKVDELKSIQAQAKTKIEKLKRDGELMSEGDVEKLRIEIAQLDSKYKVKAQALEQATARREAQEKQKLFKVIQDAVKKVAEKEGYDMIVDIQAMQYGKPEYNISEKVIKQIK</sequence>
<feature type="chain" id="PRO_5005600039" description="Chaperone protein skp" evidence="4">
    <location>
        <begin position="24"/>
        <end position="169"/>
    </location>
</feature>
<keyword evidence="3" id="KW-0175">Coiled coil</keyword>
<dbReference type="SMART" id="SM00935">
    <property type="entry name" value="OmpH"/>
    <property type="match status" value="1"/>
</dbReference>
<dbReference type="Gene3D" id="3.30.910.20">
    <property type="entry name" value="Skp domain"/>
    <property type="match status" value="1"/>
</dbReference>
<evidence type="ECO:0000313" key="6">
    <source>
        <dbReference type="Proteomes" id="UP000037515"/>
    </source>
</evidence>
<comment type="subcellular location">
    <subcellularLocation>
        <location evidence="2">Periplasm</location>
    </subcellularLocation>
</comment>
<dbReference type="SUPFAM" id="SSF111384">
    <property type="entry name" value="OmpH-like"/>
    <property type="match status" value="1"/>
</dbReference>
<dbReference type="GO" id="GO:0051082">
    <property type="term" value="F:unfolded protein binding"/>
    <property type="evidence" value="ECO:0007669"/>
    <property type="project" value="InterPro"/>
</dbReference>
<name>A0A0M0HKE6_VIBNE</name>
<dbReference type="GO" id="GO:0050821">
    <property type="term" value="P:protein stabilization"/>
    <property type="evidence" value="ECO:0007669"/>
    <property type="project" value="TreeGrafter"/>
</dbReference>
<accession>A0A0M0HKE6</accession>
<comment type="subunit">
    <text evidence="2">Homotrimer.</text>
</comment>
<dbReference type="PIRSF" id="PIRSF002094">
    <property type="entry name" value="OMP26_Skp"/>
    <property type="match status" value="1"/>
</dbReference>
<feature type="coiled-coil region" evidence="3">
    <location>
        <begin position="49"/>
        <end position="123"/>
    </location>
</feature>
<evidence type="ECO:0000256" key="4">
    <source>
        <dbReference type="SAM" id="SignalP"/>
    </source>
</evidence>
<keyword evidence="2" id="KW-0143">Chaperone</keyword>
<dbReference type="OrthoDB" id="5624238at2"/>
<dbReference type="PANTHER" id="PTHR35089">
    <property type="entry name" value="CHAPERONE PROTEIN SKP"/>
    <property type="match status" value="1"/>
</dbReference>
<evidence type="ECO:0000256" key="1">
    <source>
        <dbReference type="ARBA" id="ARBA00022729"/>
    </source>
</evidence>
<dbReference type="EMBL" id="LHPJ01000016">
    <property type="protein sequence ID" value="KOO02530.1"/>
    <property type="molecule type" value="Genomic_DNA"/>
</dbReference>
<dbReference type="STRING" id="693.AKJ17_15785"/>
<comment type="caution">
    <text evidence="5">The sequence shown here is derived from an EMBL/GenBank/DDBJ whole genome shotgun (WGS) entry which is preliminary data.</text>
</comment>
<proteinExistence type="inferred from homology"/>
<reference evidence="6" key="1">
    <citation type="submission" date="2015-08" db="EMBL/GenBank/DDBJ databases">
        <title>Vibrio galatheae sp. nov., a novel member of the Vibrionaceae family isolated from the Solomon Islands.</title>
        <authorList>
            <person name="Giubergia S."/>
            <person name="Machado H."/>
            <person name="Mateiu R.V."/>
            <person name="Gram L."/>
        </authorList>
    </citation>
    <scope>NUCLEOTIDE SEQUENCE [LARGE SCALE GENOMIC DNA]</scope>
    <source>
        <strain evidence="6">DSM 19584</strain>
    </source>
</reference>